<protein>
    <recommendedName>
        <fullName evidence="8 10">Phosphate acyltransferase</fullName>
        <ecNumber evidence="8 10">2.3.1.274</ecNumber>
    </recommendedName>
    <alternativeName>
        <fullName evidence="10">Acyl-ACP phosphotransacylase</fullName>
    </alternativeName>
    <alternativeName>
        <fullName evidence="10">Acyl-[acyl-carrier-protein]--phosphate acyltransferase</fullName>
    </alternativeName>
    <alternativeName>
        <fullName evidence="10">Phosphate-acyl-ACP acyltransferase</fullName>
    </alternativeName>
</protein>
<evidence type="ECO:0000256" key="5">
    <source>
        <dbReference type="ARBA" id="ARBA00023098"/>
    </source>
</evidence>
<dbReference type="InterPro" id="IPR012281">
    <property type="entry name" value="Phospholipid_synth_PlsX-like"/>
</dbReference>
<keyword evidence="2 10" id="KW-0963">Cytoplasm</keyword>
<dbReference type="PANTHER" id="PTHR30100">
    <property type="entry name" value="FATTY ACID/PHOSPHOLIPID SYNTHESIS PROTEIN PLSX"/>
    <property type="match status" value="1"/>
</dbReference>
<dbReference type="NCBIfam" id="TIGR00182">
    <property type="entry name" value="plsX"/>
    <property type="match status" value="1"/>
</dbReference>
<keyword evidence="3 10" id="KW-0444">Lipid biosynthesis</keyword>
<dbReference type="Pfam" id="PF02504">
    <property type="entry name" value="FA_synthesis"/>
    <property type="match status" value="1"/>
</dbReference>
<dbReference type="Proteomes" id="UP001369082">
    <property type="component" value="Unassembled WGS sequence"/>
</dbReference>
<keyword evidence="11" id="KW-0012">Acyltransferase</keyword>
<evidence type="ECO:0000313" key="12">
    <source>
        <dbReference type="Proteomes" id="UP001369082"/>
    </source>
</evidence>
<gene>
    <name evidence="10 11" type="primary">plsX</name>
    <name evidence="11" type="ORF">V6256_07695</name>
</gene>
<keyword evidence="12" id="KW-1185">Reference proteome</keyword>
<comment type="catalytic activity">
    <reaction evidence="1 10">
        <text>a fatty acyl-[ACP] + phosphate = an acyl phosphate + holo-[ACP]</text>
        <dbReference type="Rhea" id="RHEA:42292"/>
        <dbReference type="Rhea" id="RHEA-COMP:9685"/>
        <dbReference type="Rhea" id="RHEA-COMP:14125"/>
        <dbReference type="ChEBI" id="CHEBI:43474"/>
        <dbReference type="ChEBI" id="CHEBI:59918"/>
        <dbReference type="ChEBI" id="CHEBI:64479"/>
        <dbReference type="ChEBI" id="CHEBI:138651"/>
        <dbReference type="EC" id="2.3.1.274"/>
    </reaction>
</comment>
<comment type="caution">
    <text evidence="11">The sequence shown here is derived from an EMBL/GenBank/DDBJ whole genome shotgun (WGS) entry which is preliminary data.</text>
</comment>
<dbReference type="InterPro" id="IPR003664">
    <property type="entry name" value="FA_synthesis"/>
</dbReference>
<dbReference type="PIRSF" id="PIRSF002465">
    <property type="entry name" value="Phsphlp_syn_PlsX"/>
    <property type="match status" value="1"/>
</dbReference>
<organism evidence="11 12">
    <name type="scientific">Psychromonas aquatilis</name>
    <dbReference type="NCBI Taxonomy" id="2005072"/>
    <lineage>
        <taxon>Bacteria</taxon>
        <taxon>Pseudomonadati</taxon>
        <taxon>Pseudomonadota</taxon>
        <taxon>Gammaproteobacteria</taxon>
        <taxon>Alteromonadales</taxon>
        <taxon>Psychromonadaceae</taxon>
        <taxon>Psychromonas</taxon>
    </lineage>
</organism>
<keyword evidence="4 10" id="KW-0808">Transferase</keyword>
<name>A0ABU9GQ88_9GAMM</name>
<dbReference type="PANTHER" id="PTHR30100:SF1">
    <property type="entry name" value="PHOSPHATE ACYLTRANSFERASE"/>
    <property type="match status" value="1"/>
</dbReference>
<sequence>MRNFTIALDAMGGDFGPHISLPASLKSLQKHPNLTLIIVGDSQQITPLLQTYHLSDHTRVKFVHAPEIITMEDDPVLVLRHRSQSSMLVALQLVAEGKADACVSAGNTGALMLLAKYILKTIKGISRPALVSAIPNKKGNNTYFMDLGANLQCECDTLFNFAVMGSVLCEKVESRSKPNVALLNIGRENNKGSDSIKHCASLLKETKYINYTGFVEANELFDGDADVIVTDGFSGNIALKSYEGMGRLFLSELKKAINTNWYTRLLGKLLNPLIKNQLKHLHPDLYNGASLVGLCGIVVKSHGGANVDAFSHAIDQATKEIQWQIPSCISTRLASVSAERDCLLHE</sequence>
<dbReference type="EMBL" id="JBAKAZ010000023">
    <property type="protein sequence ID" value="MEL0629488.1"/>
    <property type="molecule type" value="Genomic_DNA"/>
</dbReference>
<comment type="pathway">
    <text evidence="10">Lipid metabolism; phospholipid metabolism.</text>
</comment>
<keyword evidence="7 10" id="KW-1208">Phospholipid metabolism</keyword>
<evidence type="ECO:0000256" key="10">
    <source>
        <dbReference type="HAMAP-Rule" id="MF_00019"/>
    </source>
</evidence>
<evidence type="ECO:0000256" key="3">
    <source>
        <dbReference type="ARBA" id="ARBA00022516"/>
    </source>
</evidence>
<evidence type="ECO:0000256" key="7">
    <source>
        <dbReference type="ARBA" id="ARBA00023264"/>
    </source>
</evidence>
<evidence type="ECO:0000256" key="2">
    <source>
        <dbReference type="ARBA" id="ARBA00022490"/>
    </source>
</evidence>
<dbReference type="HAMAP" id="MF_00019">
    <property type="entry name" value="PlsX"/>
    <property type="match status" value="1"/>
</dbReference>
<dbReference type="Gene3D" id="3.40.718.10">
    <property type="entry name" value="Isopropylmalate Dehydrogenase"/>
    <property type="match status" value="1"/>
</dbReference>
<evidence type="ECO:0000256" key="4">
    <source>
        <dbReference type="ARBA" id="ARBA00022679"/>
    </source>
</evidence>
<accession>A0ABU9GQ88</accession>
<comment type="subcellular location">
    <subcellularLocation>
        <location evidence="10">Cytoplasm</location>
    </subcellularLocation>
    <text evidence="10">Associated with the membrane possibly through PlsY.</text>
</comment>
<keyword evidence="5 10" id="KW-0443">Lipid metabolism</keyword>
<reference evidence="11 12" key="1">
    <citation type="submission" date="2024-02" db="EMBL/GenBank/DDBJ databases">
        <title>Bacteria isolated from the canopy kelp, Nereocystis luetkeana.</title>
        <authorList>
            <person name="Pfister C.A."/>
            <person name="Younker I.T."/>
            <person name="Light S.H."/>
        </authorList>
    </citation>
    <scope>NUCLEOTIDE SEQUENCE [LARGE SCALE GENOMIC DNA]</scope>
    <source>
        <strain evidence="11 12">TI.1.05</strain>
    </source>
</reference>
<proteinExistence type="inferred from homology"/>
<dbReference type="EC" id="2.3.1.274" evidence="8 10"/>
<dbReference type="GO" id="GO:0043811">
    <property type="term" value="F:phosphate:acyl-[acyl carrier protein] acyltransferase activity"/>
    <property type="evidence" value="ECO:0007669"/>
    <property type="project" value="UniProtKB-EC"/>
</dbReference>
<evidence type="ECO:0000256" key="1">
    <source>
        <dbReference type="ARBA" id="ARBA00001232"/>
    </source>
</evidence>
<evidence type="ECO:0000256" key="9">
    <source>
        <dbReference type="ARBA" id="ARBA00046608"/>
    </source>
</evidence>
<comment type="subunit">
    <text evidence="9 10">Homodimer. Probably interacts with PlsY.</text>
</comment>
<dbReference type="SUPFAM" id="SSF53659">
    <property type="entry name" value="Isocitrate/Isopropylmalate dehydrogenase-like"/>
    <property type="match status" value="1"/>
</dbReference>
<keyword evidence="6 10" id="KW-0594">Phospholipid biosynthesis</keyword>
<comment type="function">
    <text evidence="10">Catalyzes the reversible formation of acyl-phosphate (acyl-PO(4)) from acyl-[acyl-carrier-protein] (acyl-ACP). This enzyme utilizes acyl-ACP as fatty acyl donor, but not acyl-CoA.</text>
</comment>
<evidence type="ECO:0000313" key="11">
    <source>
        <dbReference type="EMBL" id="MEL0629488.1"/>
    </source>
</evidence>
<comment type="similarity">
    <text evidence="10">Belongs to the PlsX family.</text>
</comment>
<evidence type="ECO:0000256" key="8">
    <source>
        <dbReference type="ARBA" id="ARBA00024069"/>
    </source>
</evidence>
<evidence type="ECO:0000256" key="6">
    <source>
        <dbReference type="ARBA" id="ARBA00023209"/>
    </source>
</evidence>
<dbReference type="RefSeq" id="WP_341597500.1">
    <property type="nucleotide sequence ID" value="NZ_JBAKAZ010000023.1"/>
</dbReference>